<evidence type="ECO:0000313" key="2">
    <source>
        <dbReference type="EMBL" id="PLR94986.1"/>
    </source>
</evidence>
<dbReference type="EMBL" id="PGVD01000043">
    <property type="protein sequence ID" value="PLR94986.1"/>
    <property type="molecule type" value="Genomic_DNA"/>
</dbReference>
<evidence type="ECO:0000313" key="1">
    <source>
        <dbReference type="EMBL" id="PLR81832.1"/>
    </source>
</evidence>
<proteinExistence type="predicted"/>
<evidence type="ECO:0000313" key="4">
    <source>
        <dbReference type="Proteomes" id="UP000235114"/>
    </source>
</evidence>
<protein>
    <submittedName>
        <fullName evidence="1">Uncharacterized protein</fullName>
    </submittedName>
</protein>
<organism evidence="1 3">
    <name type="scientific">Bacillus canaveralius</name>
    <dbReference type="NCBI Taxonomy" id="1403243"/>
    <lineage>
        <taxon>Bacteria</taxon>
        <taxon>Bacillati</taxon>
        <taxon>Bacillota</taxon>
        <taxon>Bacilli</taxon>
        <taxon>Bacillales</taxon>
        <taxon>Bacillaceae</taxon>
        <taxon>Bacillus</taxon>
    </lineage>
</organism>
<evidence type="ECO:0000313" key="3">
    <source>
        <dbReference type="Proteomes" id="UP000234951"/>
    </source>
</evidence>
<comment type="caution">
    <text evidence="1">The sequence shown here is derived from an EMBL/GenBank/DDBJ whole genome shotgun (WGS) entry which is preliminary data.</text>
</comment>
<accession>A0A2N5GKC5</accession>
<dbReference type="EMBL" id="PGVA01000029">
    <property type="protein sequence ID" value="PLR81832.1"/>
    <property type="molecule type" value="Genomic_DNA"/>
</dbReference>
<name>A0A2N5GKC5_9BACI</name>
<reference evidence="2 4" key="2">
    <citation type="submission" date="2017-12" db="EMBL/GenBank/DDBJ databases">
        <title>Comparative Functional Genomics of Dry Heat Resistant strains isolated from the Viking Spacecraft.</title>
        <authorList>
            <person name="Seuylemezian A."/>
            <person name="Cooper K."/>
            <person name="Vaishampayan P."/>
        </authorList>
    </citation>
    <scope>NUCLEOTIDE SEQUENCE [LARGE SCALE GENOMIC DNA]</scope>
    <source>
        <strain evidence="2 4">ATCC 29669</strain>
    </source>
</reference>
<dbReference type="AlphaFoldDB" id="A0A2N5GKC5"/>
<gene>
    <name evidence="1" type="ORF">CU635_13820</name>
    <name evidence="2" type="ORF">CVD25_15295</name>
</gene>
<keyword evidence="4" id="KW-1185">Reference proteome</keyword>
<reference evidence="1 3" key="1">
    <citation type="submission" date="2017-11" db="EMBL/GenBank/DDBJ databases">
        <title>Comparitive Functional Genomics of Dry Heat Resistant strains isolated from the Viking Spacecraft.</title>
        <authorList>
            <person name="Seuylemezian A."/>
            <person name="Cooper K."/>
            <person name="Vaishampayan P."/>
        </authorList>
    </citation>
    <scope>NUCLEOTIDE SEQUENCE [LARGE SCALE GENOMIC DNA]</scope>
    <source>
        <strain evidence="1 3">M4.6</strain>
    </source>
</reference>
<dbReference type="RefSeq" id="WP_101577965.1">
    <property type="nucleotide sequence ID" value="NZ_PGVA01000029.1"/>
</dbReference>
<dbReference type="Proteomes" id="UP000235114">
    <property type="component" value="Unassembled WGS sequence"/>
</dbReference>
<dbReference type="Proteomes" id="UP000234951">
    <property type="component" value="Unassembled WGS sequence"/>
</dbReference>
<sequence>MFIDLIKCLRSITIRKEKGENDDKKQPSRLLSFLAFILFISPLSSLPARSVQRNAANGTGTYGM</sequence>